<keyword evidence="2" id="KW-1185">Reference proteome</keyword>
<dbReference type="EMBL" id="MUYA01000013">
    <property type="protein sequence ID" value="OOR98400.1"/>
    <property type="molecule type" value="Genomic_DNA"/>
</dbReference>
<name>A0A1T0AQ69_9PAST</name>
<gene>
    <name evidence="1" type="ORF">B0187_09025</name>
</gene>
<protein>
    <submittedName>
        <fullName evidence="1">Uncharacterized protein</fullName>
    </submittedName>
</protein>
<accession>A0A1T0AQ69</accession>
<dbReference type="Proteomes" id="UP000190867">
    <property type="component" value="Unassembled WGS sequence"/>
</dbReference>
<dbReference type="OrthoDB" id="877274at2"/>
<comment type="caution">
    <text evidence="1">The sequence shown here is derived from an EMBL/GenBank/DDBJ whole genome shotgun (WGS) entry which is preliminary data.</text>
</comment>
<evidence type="ECO:0000313" key="2">
    <source>
        <dbReference type="Proteomes" id="UP000190867"/>
    </source>
</evidence>
<sequence length="287" mass="33765">MNIYRYLSKYTMKFKHNDEFIEIARYGWSNESQEAAIEHAKSRCADAKIKILAGEEFTRDGHYYSTRRIYEQPLEWFDDLNVIYTRNNYSATCLNVEDVVILDIDDAGLEAAIPKIMERKVVESSNWLAKLFGGKKVVEEEKLSIETLKFLENKFDHFIQNYPKATFNLYRTYAGYRVIVLHDTMNVDDERLPTYFNEFWVDSLYRKLCYKQRCFRARLTAKPWRMAGMSQGWKEVITLEKYEKEAQNYAACHFIKQIGTAPIHPKVAKVVELHDNLSKAHSHLPLA</sequence>
<evidence type="ECO:0000313" key="1">
    <source>
        <dbReference type="EMBL" id="OOR98400.1"/>
    </source>
</evidence>
<dbReference type="AlphaFoldDB" id="A0A1T0AQ69"/>
<proteinExistence type="predicted"/>
<organism evidence="1 2">
    <name type="scientific">Haemophilus paracuniculus</name>
    <dbReference type="NCBI Taxonomy" id="734"/>
    <lineage>
        <taxon>Bacteria</taxon>
        <taxon>Pseudomonadati</taxon>
        <taxon>Pseudomonadota</taxon>
        <taxon>Gammaproteobacteria</taxon>
        <taxon>Pasteurellales</taxon>
        <taxon>Pasteurellaceae</taxon>
        <taxon>Haemophilus</taxon>
    </lineage>
</organism>
<reference evidence="1 2" key="1">
    <citation type="submission" date="2017-02" db="EMBL/GenBank/DDBJ databases">
        <title>Draft genome sequence of Haemophilus paracuniculus CCUG 43573 type strain.</title>
        <authorList>
            <person name="Engstrom-Jakobsson H."/>
            <person name="Salva-Serra F."/>
            <person name="Thorell K."/>
            <person name="Gonzales-Siles L."/>
            <person name="Karlsson R."/>
            <person name="Boulund F."/>
            <person name="Engstrand L."/>
            <person name="Kristiansson E."/>
            <person name="Moore E."/>
        </authorList>
    </citation>
    <scope>NUCLEOTIDE SEQUENCE [LARGE SCALE GENOMIC DNA]</scope>
    <source>
        <strain evidence="1 2">CCUG 43573</strain>
    </source>
</reference>
<dbReference type="RefSeq" id="WP_078237529.1">
    <property type="nucleotide sequence ID" value="NZ_MUYA01000013.1"/>
</dbReference>